<feature type="coiled-coil region" evidence="1">
    <location>
        <begin position="45"/>
        <end position="87"/>
    </location>
</feature>
<accession>A0A8X8IJH0</accession>
<evidence type="ECO:0000256" key="2">
    <source>
        <dbReference type="SAM" id="SignalP"/>
    </source>
</evidence>
<organism evidence="3 4">
    <name type="scientific">Hydrobacter penzbergensis</name>
    <dbReference type="NCBI Taxonomy" id="1235997"/>
    <lineage>
        <taxon>Bacteria</taxon>
        <taxon>Pseudomonadati</taxon>
        <taxon>Bacteroidota</taxon>
        <taxon>Chitinophagia</taxon>
        <taxon>Chitinophagales</taxon>
        <taxon>Chitinophagaceae</taxon>
        <taxon>Hydrobacter</taxon>
    </lineage>
</organism>
<gene>
    <name evidence="3" type="ORF">SAMN05444410_1334</name>
</gene>
<dbReference type="AlphaFoldDB" id="A0A8X8IJH0"/>
<feature type="signal peptide" evidence="2">
    <location>
        <begin position="1"/>
        <end position="22"/>
    </location>
</feature>
<dbReference type="RefSeq" id="WP_139174023.1">
    <property type="nucleotide sequence ID" value="NZ_FNNO01000033.1"/>
</dbReference>
<protein>
    <recommendedName>
        <fullName evidence="5">OmpH family outer membrane protein</fullName>
    </recommendedName>
</protein>
<dbReference type="Proteomes" id="UP000198711">
    <property type="component" value="Unassembled WGS sequence"/>
</dbReference>
<sequence length="89" mass="10135">MTFIRHIIVMVLLLGFVTVSQAQLPADSAIGKLTSWIGGLKTRSIHALEKQYDRIEARVTKKTEHYLKKLQKEENKLRKKMKGADSAKV</sequence>
<feature type="chain" id="PRO_5036476492" description="OmpH family outer membrane protein" evidence="2">
    <location>
        <begin position="23"/>
        <end position="89"/>
    </location>
</feature>
<evidence type="ECO:0000313" key="3">
    <source>
        <dbReference type="EMBL" id="SDX70866.1"/>
    </source>
</evidence>
<feature type="non-terminal residue" evidence="3">
    <location>
        <position position="89"/>
    </location>
</feature>
<reference evidence="3 4" key="1">
    <citation type="submission" date="2016-10" db="EMBL/GenBank/DDBJ databases">
        <authorList>
            <person name="Varghese N."/>
            <person name="Submissions S."/>
        </authorList>
    </citation>
    <scope>NUCLEOTIDE SEQUENCE [LARGE SCALE GENOMIC DNA]</scope>
    <source>
        <strain evidence="3 4">DSM 25353</strain>
    </source>
</reference>
<evidence type="ECO:0000256" key="1">
    <source>
        <dbReference type="SAM" id="Coils"/>
    </source>
</evidence>
<keyword evidence="2" id="KW-0732">Signal</keyword>
<keyword evidence="4" id="KW-1185">Reference proteome</keyword>
<name>A0A8X8IJH0_9BACT</name>
<comment type="caution">
    <text evidence="3">The sequence shown here is derived from an EMBL/GenBank/DDBJ whole genome shotgun (WGS) entry which is preliminary data.</text>
</comment>
<evidence type="ECO:0008006" key="5">
    <source>
        <dbReference type="Google" id="ProtNLM"/>
    </source>
</evidence>
<dbReference type="EMBL" id="FNNO01000033">
    <property type="protein sequence ID" value="SDX70866.1"/>
    <property type="molecule type" value="Genomic_DNA"/>
</dbReference>
<evidence type="ECO:0000313" key="4">
    <source>
        <dbReference type="Proteomes" id="UP000198711"/>
    </source>
</evidence>
<proteinExistence type="predicted"/>
<keyword evidence="1" id="KW-0175">Coiled coil</keyword>